<dbReference type="EMBL" id="JBHSQB010000003">
    <property type="protein sequence ID" value="MFC6095308.1"/>
    <property type="molecule type" value="Genomic_DNA"/>
</dbReference>
<evidence type="ECO:0000256" key="3">
    <source>
        <dbReference type="ARBA" id="ARBA00023098"/>
    </source>
</evidence>
<dbReference type="PIRSF" id="PIRSF011489">
    <property type="entry name" value="DUF479"/>
    <property type="match status" value="1"/>
</dbReference>
<dbReference type="Pfam" id="PF04336">
    <property type="entry name" value="ACP_PD"/>
    <property type="match status" value="1"/>
</dbReference>
<sequence>MNFLAHIYLSGNNDFIKIGGLMADGIRGKDYEHFPKDVQIGIILHRAIDTFTDAHAIFRISKHRLHEKYGHYSGVIIDVFYDHFLAKNWGNYSDEKLSSFVNRFYKSLDDNFEILTLKTQNMLPYMKKGNWLYNYQFIDEIERVLSQMDHRTKHQSNMGLSVKELKEFYTEFEQEFTLFFKELKDFAEEKLKTL</sequence>
<keyword evidence="5" id="KW-1185">Reference proteome</keyword>
<proteinExistence type="predicted"/>
<dbReference type="InterPro" id="IPR007431">
    <property type="entry name" value="ACP_PD"/>
</dbReference>
<evidence type="ECO:0000313" key="5">
    <source>
        <dbReference type="Proteomes" id="UP001596287"/>
    </source>
</evidence>
<dbReference type="PANTHER" id="PTHR38764">
    <property type="entry name" value="ACYL CARRIER PROTEIN PHOSPHODIESTERASE"/>
    <property type="match status" value="1"/>
</dbReference>
<keyword evidence="1" id="KW-0444">Lipid biosynthesis</keyword>
<name>A0ABW1PI64_9FLAO</name>
<dbReference type="RefSeq" id="WP_379789922.1">
    <property type="nucleotide sequence ID" value="NZ_JBHSQB010000003.1"/>
</dbReference>
<keyword evidence="3" id="KW-0443">Lipid metabolism</keyword>
<accession>A0ABW1PI64</accession>
<reference evidence="5" key="1">
    <citation type="journal article" date="2019" name="Int. J. Syst. Evol. Microbiol.">
        <title>The Global Catalogue of Microorganisms (GCM) 10K type strain sequencing project: providing services to taxonomists for standard genome sequencing and annotation.</title>
        <authorList>
            <consortium name="The Broad Institute Genomics Platform"/>
            <consortium name="The Broad Institute Genome Sequencing Center for Infectious Disease"/>
            <person name="Wu L."/>
            <person name="Ma J."/>
        </authorList>
    </citation>
    <scope>NUCLEOTIDE SEQUENCE [LARGE SCALE GENOMIC DNA]</scope>
    <source>
        <strain evidence="5">CCUG 49679</strain>
    </source>
</reference>
<dbReference type="Proteomes" id="UP001596287">
    <property type="component" value="Unassembled WGS sequence"/>
</dbReference>
<dbReference type="PANTHER" id="PTHR38764:SF1">
    <property type="entry name" value="ACYL CARRIER PROTEIN PHOSPHODIESTERASE"/>
    <property type="match status" value="1"/>
</dbReference>
<keyword evidence="2" id="KW-0378">Hydrolase</keyword>
<comment type="caution">
    <text evidence="4">The sequence shown here is derived from an EMBL/GenBank/DDBJ whole genome shotgun (WGS) entry which is preliminary data.</text>
</comment>
<evidence type="ECO:0000313" key="4">
    <source>
        <dbReference type="EMBL" id="MFC6095308.1"/>
    </source>
</evidence>
<gene>
    <name evidence="4" type="ORF">ACFPVY_01500</name>
</gene>
<evidence type="ECO:0000256" key="2">
    <source>
        <dbReference type="ARBA" id="ARBA00022801"/>
    </source>
</evidence>
<protein>
    <submittedName>
        <fullName evidence="4">ACP phosphodiesterase</fullName>
    </submittedName>
</protein>
<evidence type="ECO:0000256" key="1">
    <source>
        <dbReference type="ARBA" id="ARBA00022516"/>
    </source>
</evidence>
<organism evidence="4 5">
    <name type="scientific">Flavobacterium qiangtangense</name>
    <dbReference type="NCBI Taxonomy" id="1442595"/>
    <lineage>
        <taxon>Bacteria</taxon>
        <taxon>Pseudomonadati</taxon>
        <taxon>Bacteroidota</taxon>
        <taxon>Flavobacteriia</taxon>
        <taxon>Flavobacteriales</taxon>
        <taxon>Flavobacteriaceae</taxon>
        <taxon>Flavobacterium</taxon>
    </lineage>
</organism>